<feature type="transmembrane region" description="Helical" evidence="1">
    <location>
        <begin position="134"/>
        <end position="153"/>
    </location>
</feature>
<keyword evidence="1" id="KW-0472">Membrane</keyword>
<keyword evidence="3" id="KW-0687">Ribonucleoprotein</keyword>
<dbReference type="Proteomes" id="UP000199643">
    <property type="component" value="Unassembled WGS sequence"/>
</dbReference>
<protein>
    <submittedName>
        <fullName evidence="3">Ribosomal protein L7/L12</fullName>
    </submittedName>
</protein>
<dbReference type="SUPFAM" id="SSF54736">
    <property type="entry name" value="ClpS-like"/>
    <property type="match status" value="1"/>
</dbReference>
<keyword evidence="1" id="KW-1133">Transmembrane helix</keyword>
<dbReference type="InterPro" id="IPR013823">
    <property type="entry name" value="Ribosomal_bL12_C"/>
</dbReference>
<reference evidence="4" key="1">
    <citation type="submission" date="2016-10" db="EMBL/GenBank/DDBJ databases">
        <authorList>
            <person name="Varghese N."/>
            <person name="Submissions S."/>
        </authorList>
    </citation>
    <scope>NUCLEOTIDE SEQUENCE [LARGE SCALE GENOMIC DNA]</scope>
    <source>
        <strain evidence="4">DSM 17933</strain>
    </source>
</reference>
<evidence type="ECO:0000259" key="2">
    <source>
        <dbReference type="Pfam" id="PF00542"/>
    </source>
</evidence>
<dbReference type="STRING" id="405671.SAMN05421827_107152"/>
<keyword evidence="3" id="KW-0689">Ribosomal protein</keyword>
<dbReference type="GO" id="GO:0003735">
    <property type="term" value="F:structural constituent of ribosome"/>
    <property type="evidence" value="ECO:0007669"/>
    <property type="project" value="InterPro"/>
</dbReference>
<dbReference type="GO" id="GO:0006412">
    <property type="term" value="P:translation"/>
    <property type="evidence" value="ECO:0007669"/>
    <property type="project" value="InterPro"/>
</dbReference>
<dbReference type="OrthoDB" id="1149028at2"/>
<keyword evidence="1" id="KW-0812">Transmembrane</keyword>
<dbReference type="InterPro" id="IPR014719">
    <property type="entry name" value="Ribosomal_bL12_C/ClpS-like"/>
</dbReference>
<dbReference type="AlphaFoldDB" id="A0A1G7UWJ1"/>
<dbReference type="RefSeq" id="WP_090499705.1">
    <property type="nucleotide sequence ID" value="NZ_FNCH01000007.1"/>
</dbReference>
<evidence type="ECO:0000313" key="3">
    <source>
        <dbReference type="EMBL" id="SDG51903.1"/>
    </source>
</evidence>
<proteinExistence type="predicted"/>
<evidence type="ECO:0000256" key="1">
    <source>
        <dbReference type="SAM" id="Phobius"/>
    </source>
</evidence>
<evidence type="ECO:0000313" key="4">
    <source>
        <dbReference type="Proteomes" id="UP000199643"/>
    </source>
</evidence>
<name>A0A1G7UWJ1_9SPHI</name>
<dbReference type="EMBL" id="FNCH01000007">
    <property type="protein sequence ID" value="SDG51903.1"/>
    <property type="molecule type" value="Genomic_DNA"/>
</dbReference>
<sequence length="155" mass="17085">MINVSLEAKQKALLFLSKNQKLAAVKVIKDLSGCGLKEAKDYVDGLEEGVQQPVTKTADLDAELLVILNQGNKLNAIKHYKDATGLGLAESKDYVEKLLQLKVSGNMAKQSRDTDIKNIIAENARNNQNPRGNFLIKLLIIILVAAALTYFMFKI</sequence>
<feature type="domain" description="Large ribosomal subunit protein bL12 C-terminal" evidence="2">
    <location>
        <begin position="71"/>
        <end position="110"/>
    </location>
</feature>
<dbReference type="GO" id="GO:0005840">
    <property type="term" value="C:ribosome"/>
    <property type="evidence" value="ECO:0007669"/>
    <property type="project" value="UniProtKB-KW"/>
</dbReference>
<keyword evidence="4" id="KW-1185">Reference proteome</keyword>
<feature type="domain" description="Large ribosomal subunit protein bL12 C-terminal" evidence="2">
    <location>
        <begin position="19"/>
        <end position="57"/>
    </location>
</feature>
<dbReference type="Pfam" id="PF00542">
    <property type="entry name" value="Ribosomal_L12"/>
    <property type="match status" value="2"/>
</dbReference>
<accession>A0A1G7UWJ1</accession>
<gene>
    <name evidence="3" type="ORF">SAMN05421827_107152</name>
</gene>
<dbReference type="Gene3D" id="3.30.1390.10">
    <property type="match status" value="2"/>
</dbReference>
<organism evidence="3 4">
    <name type="scientific">Pedobacter terrae</name>
    <dbReference type="NCBI Taxonomy" id="405671"/>
    <lineage>
        <taxon>Bacteria</taxon>
        <taxon>Pseudomonadati</taxon>
        <taxon>Bacteroidota</taxon>
        <taxon>Sphingobacteriia</taxon>
        <taxon>Sphingobacteriales</taxon>
        <taxon>Sphingobacteriaceae</taxon>
        <taxon>Pedobacter</taxon>
    </lineage>
</organism>